<protein>
    <submittedName>
        <fullName evidence="1">Uncharacterized protein</fullName>
    </submittedName>
</protein>
<organism evidence="1 2">
    <name type="scientific">Olpidium bornovanus</name>
    <dbReference type="NCBI Taxonomy" id="278681"/>
    <lineage>
        <taxon>Eukaryota</taxon>
        <taxon>Fungi</taxon>
        <taxon>Fungi incertae sedis</taxon>
        <taxon>Olpidiomycota</taxon>
        <taxon>Olpidiomycotina</taxon>
        <taxon>Olpidiomycetes</taxon>
        <taxon>Olpidiales</taxon>
        <taxon>Olpidiaceae</taxon>
        <taxon>Olpidium</taxon>
    </lineage>
</organism>
<accession>A0A8H8DHY2</accession>
<dbReference type="AlphaFoldDB" id="A0A8H8DHY2"/>
<sequence>MANHLVRILVRRRRLPFVSSPLLVLLPSSTAIGLAARTTDESRSGYTHPVWWFPRPLMVREADCAWPSPRQRQNTLLPPLLIAISSRPAASPEKSSNFKTDTDAAPATLYINDNGSLELAMSNHHNPRTCHIRRQHHFIRDAVKRRETVIAHVNTAQKTANALTRGSPASVIYRMP</sequence>
<name>A0A8H8DHY2_9FUNG</name>
<reference evidence="1 2" key="1">
    <citation type="journal article" name="Sci. Rep.">
        <title>Genome-scale phylogenetic analyses confirm Olpidium as the closest living zoosporic fungus to the non-flagellated, terrestrial fungi.</title>
        <authorList>
            <person name="Chang Y."/>
            <person name="Rochon D."/>
            <person name="Sekimoto S."/>
            <person name="Wang Y."/>
            <person name="Chovatia M."/>
            <person name="Sandor L."/>
            <person name="Salamov A."/>
            <person name="Grigoriev I.V."/>
            <person name="Stajich J.E."/>
            <person name="Spatafora J.W."/>
        </authorList>
    </citation>
    <scope>NUCLEOTIDE SEQUENCE [LARGE SCALE GENOMIC DNA]</scope>
    <source>
        <strain evidence="1">S191</strain>
    </source>
</reference>
<keyword evidence="2" id="KW-1185">Reference proteome</keyword>
<proteinExistence type="predicted"/>
<gene>
    <name evidence="1" type="ORF">BJ554DRAFT_721</name>
</gene>
<evidence type="ECO:0000313" key="1">
    <source>
        <dbReference type="EMBL" id="KAG5458963.1"/>
    </source>
</evidence>
<comment type="caution">
    <text evidence="1">The sequence shown here is derived from an EMBL/GenBank/DDBJ whole genome shotgun (WGS) entry which is preliminary data.</text>
</comment>
<dbReference type="EMBL" id="JAEFCI010007610">
    <property type="protein sequence ID" value="KAG5458963.1"/>
    <property type="molecule type" value="Genomic_DNA"/>
</dbReference>
<evidence type="ECO:0000313" key="2">
    <source>
        <dbReference type="Proteomes" id="UP000673691"/>
    </source>
</evidence>
<dbReference type="Proteomes" id="UP000673691">
    <property type="component" value="Unassembled WGS sequence"/>
</dbReference>